<protein>
    <submittedName>
        <fullName evidence="1">Scavenger mRNA decapping enzyme</fullName>
    </submittedName>
</protein>
<gene>
    <name evidence="1" type="ORF">BDY19DRAFT_950655</name>
</gene>
<organism evidence="1 2">
    <name type="scientific">Irpex rosettiformis</name>
    <dbReference type="NCBI Taxonomy" id="378272"/>
    <lineage>
        <taxon>Eukaryota</taxon>
        <taxon>Fungi</taxon>
        <taxon>Dikarya</taxon>
        <taxon>Basidiomycota</taxon>
        <taxon>Agaricomycotina</taxon>
        <taxon>Agaricomycetes</taxon>
        <taxon>Polyporales</taxon>
        <taxon>Irpicaceae</taxon>
        <taxon>Irpex</taxon>
    </lineage>
</organism>
<evidence type="ECO:0000313" key="2">
    <source>
        <dbReference type="Proteomes" id="UP001055072"/>
    </source>
</evidence>
<comment type="caution">
    <text evidence="1">The sequence shown here is derived from an EMBL/GenBank/DDBJ whole genome shotgun (WGS) entry which is preliminary data.</text>
</comment>
<keyword evidence="2" id="KW-1185">Reference proteome</keyword>
<proteinExistence type="predicted"/>
<reference evidence="1" key="1">
    <citation type="journal article" date="2021" name="Environ. Microbiol.">
        <title>Gene family expansions and transcriptome signatures uncover fungal adaptations to wood decay.</title>
        <authorList>
            <person name="Hage H."/>
            <person name="Miyauchi S."/>
            <person name="Viragh M."/>
            <person name="Drula E."/>
            <person name="Min B."/>
            <person name="Chaduli D."/>
            <person name="Navarro D."/>
            <person name="Favel A."/>
            <person name="Norest M."/>
            <person name="Lesage-Meessen L."/>
            <person name="Balint B."/>
            <person name="Merenyi Z."/>
            <person name="de Eugenio L."/>
            <person name="Morin E."/>
            <person name="Martinez A.T."/>
            <person name="Baldrian P."/>
            <person name="Stursova M."/>
            <person name="Martinez M.J."/>
            <person name="Novotny C."/>
            <person name="Magnuson J.K."/>
            <person name="Spatafora J.W."/>
            <person name="Maurice S."/>
            <person name="Pangilinan J."/>
            <person name="Andreopoulos W."/>
            <person name="LaButti K."/>
            <person name="Hundley H."/>
            <person name="Na H."/>
            <person name="Kuo A."/>
            <person name="Barry K."/>
            <person name="Lipzen A."/>
            <person name="Henrissat B."/>
            <person name="Riley R."/>
            <person name="Ahrendt S."/>
            <person name="Nagy L.G."/>
            <person name="Grigoriev I.V."/>
            <person name="Martin F."/>
            <person name="Rosso M.N."/>
        </authorList>
    </citation>
    <scope>NUCLEOTIDE SEQUENCE</scope>
    <source>
        <strain evidence="1">CBS 384.51</strain>
    </source>
</reference>
<sequence length="308" mass="34931">MQDLELLRHFQFERILNEDPLAHSLTLLGSVTDSDDLNNSLPAIIRIEKTALPISVAPTVIAERLQEVKPIESTDIYTWMLGWLKASPEHPDVKINIIYPATEVHIRKYTTQTITMVQETPGIYASVVKPYIDAFPPSRIQWVLDILSGKSEAEKVLYRSLTPENGFIILPDMKWDLTTVSSLYLVAIALTDSVRSLRDLRKAHLPMLRTIREEATRIVGDKWGLAKGSLRLYVHYQPSYYHFHVHIVNAGYYGLMGSTVGQAHLLEDIISLLELDPDEGPSIFERMTLTYGLGDQHGLYDPLIRARV</sequence>
<evidence type="ECO:0000313" key="1">
    <source>
        <dbReference type="EMBL" id="KAI0088391.1"/>
    </source>
</evidence>
<name>A0ACB8U2H1_9APHY</name>
<accession>A0ACB8U2H1</accession>
<dbReference type="Proteomes" id="UP001055072">
    <property type="component" value="Unassembled WGS sequence"/>
</dbReference>
<dbReference type="EMBL" id="MU274914">
    <property type="protein sequence ID" value="KAI0088391.1"/>
    <property type="molecule type" value="Genomic_DNA"/>
</dbReference>